<dbReference type="AlphaFoldDB" id="A0A1W0E3R0"/>
<evidence type="ECO:0000256" key="1">
    <source>
        <dbReference type="SAM" id="Coils"/>
    </source>
</evidence>
<accession>A0A1W0E3R0</accession>
<dbReference type="Proteomes" id="UP000192758">
    <property type="component" value="Unassembled WGS sequence"/>
</dbReference>
<protein>
    <submittedName>
        <fullName evidence="2">Uncharacterized protein</fullName>
    </submittedName>
</protein>
<keyword evidence="3" id="KW-1185">Reference proteome</keyword>
<organism evidence="2 3">
    <name type="scientific">Ecytonucleospora hepatopenaei</name>
    <dbReference type="NCBI Taxonomy" id="646526"/>
    <lineage>
        <taxon>Eukaryota</taxon>
        <taxon>Fungi</taxon>
        <taxon>Fungi incertae sedis</taxon>
        <taxon>Microsporidia</taxon>
        <taxon>Enterocytozoonidae</taxon>
        <taxon>Ecytonucleospora</taxon>
    </lineage>
</organism>
<gene>
    <name evidence="2" type="ORF">EHP00_707</name>
</gene>
<proteinExistence type="predicted"/>
<evidence type="ECO:0000313" key="2">
    <source>
        <dbReference type="EMBL" id="OQS53885.1"/>
    </source>
</evidence>
<keyword evidence="1" id="KW-0175">Coiled coil</keyword>
<name>A0A1W0E3R0_9MICR</name>
<dbReference type="VEuPathDB" id="MicrosporidiaDB:EHP00_707"/>
<sequence length="608" mass="72343">MSTSLNEEQNSTNKINEMLKEETRKEEKQVKLYIEQLCESKFLIFRNGRIKTTALEHLNIIFELLTEHFTVIEEYKMEKQKHMPRLLESLCNVHNKDDFYDILLCCMNCPQTYKVSYKILLIILECKAFVPEKMRSKKFAFWCSEKILVEIYSILLKKPHDDAINFLKDSDIYEHVYNEKYSEIQIDETNTIRYLLKIVYFILKYDPNFVFILHSTGFFKLINALNIKEVAVLYNEIFNHMDFNNEYLEVSCEDNLKIDYTSDFYKNFEKDAVFVIQRPHFPVDEVILRNLTMFKFKKEGEKRSDTKIHREVYNELTNSIFRELVECFVNDFYNVLAYKPISYISEEIEVFLNSVYAEFGKKKQANIVKKIKTAKYKIILEALLLYHKKQLKLTGATSAVFLKNILGNIDLNDKIRNLSVYICTYYIDDISYVFDITNKLPIKHVFLALEYEGKIEEVLRLFDLLRCLFLPESINSYKPSYLIILRSILLKFNELIFKGHPLSDKLDKECEWIQEYFKHFIHFLTQNKLNVAEIILSKKAFVSKRSGKITYNLDEGNDFYGFNAEKDQQEEYKVISPENTQENDLKHPEIKENTAKDVKYNRFVEDSE</sequence>
<comment type="caution">
    <text evidence="2">The sequence shown here is derived from an EMBL/GenBank/DDBJ whole genome shotgun (WGS) entry which is preliminary data.</text>
</comment>
<dbReference type="EMBL" id="MNPJ01000024">
    <property type="protein sequence ID" value="OQS53885.1"/>
    <property type="molecule type" value="Genomic_DNA"/>
</dbReference>
<dbReference type="OrthoDB" id="10597883at2759"/>
<feature type="coiled-coil region" evidence="1">
    <location>
        <begin position="5"/>
        <end position="36"/>
    </location>
</feature>
<reference evidence="2 3" key="1">
    <citation type="journal article" date="2017" name="Environ. Microbiol.">
        <title>Decay of the glycolytic pathway and adaptation to intranuclear parasitism within Enterocytozoonidae microsporidia.</title>
        <authorList>
            <person name="Wiredu Boakye D."/>
            <person name="Jaroenlak P."/>
            <person name="Prachumwat A."/>
            <person name="Williams T.A."/>
            <person name="Bateman K.S."/>
            <person name="Itsathitphaisarn O."/>
            <person name="Sritunyalucksana K."/>
            <person name="Paszkiewicz K.H."/>
            <person name="Moore K.A."/>
            <person name="Stentiford G.D."/>
            <person name="Williams B.A."/>
        </authorList>
    </citation>
    <scope>NUCLEOTIDE SEQUENCE [LARGE SCALE GENOMIC DNA]</scope>
    <source>
        <strain evidence="2 3">TH1</strain>
    </source>
</reference>
<evidence type="ECO:0000313" key="3">
    <source>
        <dbReference type="Proteomes" id="UP000192758"/>
    </source>
</evidence>